<protein>
    <submittedName>
        <fullName evidence="1">Uncharacterized protein</fullName>
    </submittedName>
</protein>
<evidence type="ECO:0000313" key="2">
    <source>
        <dbReference type="Proteomes" id="UP000599024"/>
    </source>
</evidence>
<gene>
    <name evidence="1" type="ORF">H8E79_06575</name>
</gene>
<comment type="caution">
    <text evidence="1">The sequence shown here is derived from an EMBL/GenBank/DDBJ whole genome shotgun (WGS) entry which is preliminary data.</text>
</comment>
<reference evidence="1 2" key="1">
    <citation type="submission" date="2020-08" db="EMBL/GenBank/DDBJ databases">
        <title>Bridging the membrane lipid divide: bacteria of the FCB group superphylum have the potential to synthesize archaeal ether lipids.</title>
        <authorList>
            <person name="Villanueva L."/>
            <person name="Von Meijenfeldt F.A.B."/>
            <person name="Westbye A.B."/>
            <person name="Yadav S."/>
            <person name="Hopmans E.C."/>
            <person name="Dutilh B.E."/>
            <person name="Sinninghe Damste J.S."/>
        </authorList>
    </citation>
    <scope>NUCLEOTIDE SEQUENCE [LARGE SCALE GENOMIC DNA]</scope>
    <source>
        <strain evidence="1">NIOZ-UU81</strain>
    </source>
</reference>
<organism evidence="1 2">
    <name type="scientific">Candidatus Desulfatifera sulfidica</name>
    <dbReference type="NCBI Taxonomy" id="2841691"/>
    <lineage>
        <taxon>Bacteria</taxon>
        <taxon>Pseudomonadati</taxon>
        <taxon>Thermodesulfobacteriota</taxon>
        <taxon>Desulfobulbia</taxon>
        <taxon>Desulfobulbales</taxon>
        <taxon>Desulfobulbaceae</taxon>
        <taxon>Candidatus Desulfatifera</taxon>
    </lineage>
</organism>
<dbReference type="AlphaFoldDB" id="A0A8J6NB80"/>
<accession>A0A8J6NB80</accession>
<name>A0A8J6NB80_9BACT</name>
<proteinExistence type="predicted"/>
<dbReference type="EMBL" id="JACNLK010000054">
    <property type="protein sequence ID" value="MBC8208815.1"/>
    <property type="molecule type" value="Genomic_DNA"/>
</dbReference>
<sequence length="141" mass="16438">MAKMHINPNNTTDKTIRSIDRKREQERRFMVKKAKDNAEEFVAKLVQRLIDRELVETSSVIELREAFVNQLNQLSTLEEFDVQLKVAPIRTLVQDANIVSLFLTAYIIEDLINHHAILDIYGEDIEIYLAVDSVFKVLRPR</sequence>
<evidence type="ECO:0000313" key="1">
    <source>
        <dbReference type="EMBL" id="MBC8208815.1"/>
    </source>
</evidence>
<dbReference type="Proteomes" id="UP000599024">
    <property type="component" value="Unassembled WGS sequence"/>
</dbReference>